<organism evidence="3 4">
    <name type="scientific">Dipteronia dyeriana</name>
    <dbReference type="NCBI Taxonomy" id="168575"/>
    <lineage>
        <taxon>Eukaryota</taxon>
        <taxon>Viridiplantae</taxon>
        <taxon>Streptophyta</taxon>
        <taxon>Embryophyta</taxon>
        <taxon>Tracheophyta</taxon>
        <taxon>Spermatophyta</taxon>
        <taxon>Magnoliopsida</taxon>
        <taxon>eudicotyledons</taxon>
        <taxon>Gunneridae</taxon>
        <taxon>Pentapetalae</taxon>
        <taxon>rosids</taxon>
        <taxon>malvids</taxon>
        <taxon>Sapindales</taxon>
        <taxon>Sapindaceae</taxon>
        <taxon>Hippocastanoideae</taxon>
        <taxon>Acereae</taxon>
        <taxon>Dipteronia</taxon>
    </lineage>
</organism>
<dbReference type="PROSITE" id="PS51375">
    <property type="entry name" value="PPR"/>
    <property type="match status" value="3"/>
</dbReference>
<dbReference type="InterPro" id="IPR002885">
    <property type="entry name" value="PPR_rpt"/>
</dbReference>
<comment type="caution">
    <text evidence="3">The sequence shown here is derived from an EMBL/GenBank/DDBJ whole genome shotgun (WGS) entry which is preliminary data.</text>
</comment>
<dbReference type="InterPro" id="IPR046960">
    <property type="entry name" value="PPR_At4g14850-like_plant"/>
</dbReference>
<keyword evidence="4" id="KW-1185">Reference proteome</keyword>
<accession>A0AAD9U016</accession>
<feature type="repeat" description="PPR" evidence="2">
    <location>
        <begin position="276"/>
        <end position="310"/>
    </location>
</feature>
<dbReference type="InterPro" id="IPR046848">
    <property type="entry name" value="E_motif"/>
</dbReference>
<dbReference type="Pfam" id="PF13041">
    <property type="entry name" value="PPR_2"/>
    <property type="match status" value="1"/>
</dbReference>
<dbReference type="GO" id="GO:0009451">
    <property type="term" value="P:RNA modification"/>
    <property type="evidence" value="ECO:0007669"/>
    <property type="project" value="InterPro"/>
</dbReference>
<reference evidence="3" key="1">
    <citation type="journal article" date="2023" name="Plant J.">
        <title>Genome sequences and population genomics provide insights into the demographic history, inbreeding, and mutation load of two 'living fossil' tree species of Dipteronia.</title>
        <authorList>
            <person name="Feng Y."/>
            <person name="Comes H.P."/>
            <person name="Chen J."/>
            <person name="Zhu S."/>
            <person name="Lu R."/>
            <person name="Zhang X."/>
            <person name="Li P."/>
            <person name="Qiu J."/>
            <person name="Olsen K.M."/>
            <person name="Qiu Y."/>
        </authorList>
    </citation>
    <scope>NUCLEOTIDE SEQUENCE</scope>
    <source>
        <strain evidence="3">KIB01</strain>
    </source>
</reference>
<dbReference type="PANTHER" id="PTHR47926:SF436">
    <property type="entry name" value="PENTATRICOPEPTIDE REPEAT-CONTAINING PROTEIN ELI1, CHLOROPLASTIC-LIKE ISOFORM X2"/>
    <property type="match status" value="1"/>
</dbReference>
<dbReference type="Proteomes" id="UP001280121">
    <property type="component" value="Unassembled WGS sequence"/>
</dbReference>
<dbReference type="GO" id="GO:0003723">
    <property type="term" value="F:RNA binding"/>
    <property type="evidence" value="ECO:0007669"/>
    <property type="project" value="InterPro"/>
</dbReference>
<evidence type="ECO:0000256" key="1">
    <source>
        <dbReference type="ARBA" id="ARBA00022737"/>
    </source>
</evidence>
<feature type="repeat" description="PPR" evidence="2">
    <location>
        <begin position="378"/>
        <end position="412"/>
    </location>
</feature>
<evidence type="ECO:0000256" key="2">
    <source>
        <dbReference type="PROSITE-ProRule" id="PRU00708"/>
    </source>
</evidence>
<evidence type="ECO:0000313" key="4">
    <source>
        <dbReference type="Proteomes" id="UP001280121"/>
    </source>
</evidence>
<name>A0AAD9U016_9ROSI</name>
<dbReference type="Pfam" id="PF01535">
    <property type="entry name" value="PPR"/>
    <property type="match status" value="3"/>
</dbReference>
<dbReference type="EMBL" id="JANJYI010000006">
    <property type="protein sequence ID" value="KAK2644845.1"/>
    <property type="molecule type" value="Genomic_DNA"/>
</dbReference>
<dbReference type="AlphaFoldDB" id="A0AAD9U016"/>
<dbReference type="InterPro" id="IPR011990">
    <property type="entry name" value="TPR-like_helical_dom_sf"/>
</dbReference>
<gene>
    <name evidence="3" type="ORF">Ddye_020040</name>
</gene>
<dbReference type="PANTHER" id="PTHR47926">
    <property type="entry name" value="PENTATRICOPEPTIDE REPEAT-CONTAINING PROTEIN"/>
    <property type="match status" value="1"/>
</dbReference>
<dbReference type="Pfam" id="PF20431">
    <property type="entry name" value="E_motif"/>
    <property type="match status" value="1"/>
</dbReference>
<protein>
    <recommendedName>
        <fullName evidence="5">Pentatricopeptide repeat-containing protein</fullName>
    </recommendedName>
</protein>
<dbReference type="FunFam" id="1.25.40.10:FF:000090">
    <property type="entry name" value="Pentatricopeptide repeat-containing protein, chloroplastic"/>
    <property type="match status" value="1"/>
</dbReference>
<dbReference type="NCBIfam" id="TIGR00756">
    <property type="entry name" value="PPR"/>
    <property type="match status" value="4"/>
</dbReference>
<sequence>MHCKDLHKIIISLQNTAHNHNARVIDQVLSLAITNGLTTHATSTWNCILRAYSKSPTPIKALRIFNQCSASIYPDNYTYPPLLKACSCLLSLSMGTELHARLTKTGLDGDIYVQNALLHFYGVVDELTYARVMFDRMPYRDIASWNTFLGIHSNNPDFGIQNLLILFKRLMCEEIKADKITLVILLSSCAREEELDCGRALHSFVTKVGLECNLNLVNALLEMYTKCGDMDAVLTLFNQMVSMRDLVSYTILINGYVEMGSVDLARKIFDNVLIKDSVLWGSMIHAYVKAKQPRAALELFKKMVDDGVMIPDENIMVSVISACASLSDLQSGRLVRQFIFQNNINQDVFVKTALIDMYSKCGSLEEALVTFYKMDDKDVFTWTTMIEGLAKSGLGDKALALFNQMERQGVMPNEATLVSVLAACSHSGLITEGCNMFRRMAIVYRVKPKMEHFGCLIDLLSRAGLLYQAEEFIKILPSRDKLIAYKTLLSACIKYSEFEFGKKVANETMNLGPQSNATFILLSNFYALTGQWAEVTEVRRNMKQFDARKKPGTSAIEVSIMCKKQEREEESGVYCS</sequence>
<evidence type="ECO:0000313" key="3">
    <source>
        <dbReference type="EMBL" id="KAK2644845.1"/>
    </source>
</evidence>
<keyword evidence="1" id="KW-0677">Repeat</keyword>
<evidence type="ECO:0008006" key="5">
    <source>
        <dbReference type="Google" id="ProtNLM"/>
    </source>
</evidence>
<dbReference type="Gene3D" id="1.25.40.10">
    <property type="entry name" value="Tetratricopeptide repeat domain"/>
    <property type="match status" value="4"/>
</dbReference>
<dbReference type="FunFam" id="1.25.40.10:FF:000348">
    <property type="entry name" value="Pentatricopeptide repeat-containing protein chloroplastic"/>
    <property type="match status" value="1"/>
</dbReference>
<proteinExistence type="predicted"/>
<feature type="repeat" description="PPR" evidence="2">
    <location>
        <begin position="245"/>
        <end position="275"/>
    </location>
</feature>